<evidence type="ECO:0000256" key="1">
    <source>
        <dbReference type="ARBA" id="ARBA00022448"/>
    </source>
</evidence>
<dbReference type="PANTHER" id="PTHR42859:SF10">
    <property type="entry name" value="DIMETHYLSULFOXIDE REDUCTASE CHAIN B"/>
    <property type="match status" value="1"/>
</dbReference>
<sequence>MKRLTVVPERCSGCRLCELSCAIHRFGSNNPKKASIRVISLYPHPVVRMPIVCKQCKVPACRDGCPVGAITVEDGVVAIDDEKCISCQSCVISCPDGAIFVHSDIDTPFKCDLCGGDPVCANVCPKKAILFVPEHTLGQVHRMASALGYAHLQEVEYWEHGIKKTLRYADIGEDKLE</sequence>
<dbReference type="CDD" id="cd10550">
    <property type="entry name" value="DMSOR_beta_like"/>
    <property type="match status" value="1"/>
</dbReference>
<evidence type="ECO:0000256" key="3">
    <source>
        <dbReference type="ARBA" id="ARBA00022723"/>
    </source>
</evidence>
<evidence type="ECO:0000313" key="8">
    <source>
        <dbReference type="EMBL" id="QNO46698.1"/>
    </source>
</evidence>
<dbReference type="GO" id="GO:0016491">
    <property type="term" value="F:oxidoreductase activity"/>
    <property type="evidence" value="ECO:0007669"/>
    <property type="project" value="UniProtKB-ARBA"/>
</dbReference>
<organism evidence="8">
    <name type="scientific">Candidatus Methanogaster sp. ANME-2c ERB4</name>
    <dbReference type="NCBI Taxonomy" id="2759911"/>
    <lineage>
        <taxon>Archaea</taxon>
        <taxon>Methanobacteriati</taxon>
        <taxon>Methanobacteriota</taxon>
        <taxon>Stenosarchaea group</taxon>
        <taxon>Methanomicrobia</taxon>
        <taxon>Methanosarcinales</taxon>
        <taxon>ANME-2 cluster</taxon>
        <taxon>Candidatus Methanogasteraceae</taxon>
        <taxon>Candidatus Methanogaster</taxon>
    </lineage>
</organism>
<evidence type="ECO:0000256" key="4">
    <source>
        <dbReference type="ARBA" id="ARBA00022982"/>
    </source>
</evidence>
<dbReference type="EMBL" id="MT631214">
    <property type="protein sequence ID" value="QNO46698.1"/>
    <property type="molecule type" value="Genomic_DNA"/>
</dbReference>
<dbReference type="AlphaFoldDB" id="A0A7G9YFB4"/>
<keyword evidence="6" id="KW-0411">Iron-sulfur</keyword>
<accession>A0A7G9YFB4</accession>
<dbReference type="PROSITE" id="PS00198">
    <property type="entry name" value="4FE4S_FER_1"/>
    <property type="match status" value="1"/>
</dbReference>
<dbReference type="InterPro" id="IPR017896">
    <property type="entry name" value="4Fe4S_Fe-S-bd"/>
</dbReference>
<dbReference type="Gene3D" id="3.30.70.20">
    <property type="match status" value="2"/>
</dbReference>
<proteinExistence type="predicted"/>
<name>A0A7G9YFB4_9EURY</name>
<keyword evidence="2" id="KW-0004">4Fe-4S</keyword>
<evidence type="ECO:0000256" key="5">
    <source>
        <dbReference type="ARBA" id="ARBA00023004"/>
    </source>
</evidence>
<reference evidence="8" key="1">
    <citation type="submission" date="2020-06" db="EMBL/GenBank/DDBJ databases">
        <title>Unique genomic features of the anaerobic methanotrophic archaea.</title>
        <authorList>
            <person name="Chadwick G.L."/>
            <person name="Skennerton C.T."/>
            <person name="Laso-Perez R."/>
            <person name="Leu A.O."/>
            <person name="Speth D.R."/>
            <person name="Yu H."/>
            <person name="Morgan-Lang C."/>
            <person name="Hatzenpichler R."/>
            <person name="Goudeau D."/>
            <person name="Malmstrom R."/>
            <person name="Brazelton W.J."/>
            <person name="Woyke T."/>
            <person name="Hallam S.J."/>
            <person name="Tyson G.W."/>
            <person name="Wegener G."/>
            <person name="Boetius A."/>
            <person name="Orphan V."/>
        </authorList>
    </citation>
    <scope>NUCLEOTIDE SEQUENCE</scope>
</reference>
<keyword evidence="4" id="KW-0249">Electron transport</keyword>
<dbReference type="Pfam" id="PF13247">
    <property type="entry name" value="Fer4_11"/>
    <property type="match status" value="1"/>
</dbReference>
<dbReference type="GO" id="GO:0051539">
    <property type="term" value="F:4 iron, 4 sulfur cluster binding"/>
    <property type="evidence" value="ECO:0007669"/>
    <property type="project" value="UniProtKB-KW"/>
</dbReference>
<dbReference type="Pfam" id="PF12800">
    <property type="entry name" value="Fer4_4"/>
    <property type="match status" value="1"/>
</dbReference>
<dbReference type="SUPFAM" id="SSF54862">
    <property type="entry name" value="4Fe-4S ferredoxins"/>
    <property type="match status" value="1"/>
</dbReference>
<dbReference type="PROSITE" id="PS51379">
    <property type="entry name" value="4FE4S_FER_2"/>
    <property type="match status" value="3"/>
</dbReference>
<dbReference type="GO" id="GO:0046872">
    <property type="term" value="F:metal ion binding"/>
    <property type="evidence" value="ECO:0007669"/>
    <property type="project" value="UniProtKB-KW"/>
</dbReference>
<dbReference type="InterPro" id="IPR017900">
    <property type="entry name" value="4Fe4S_Fe_S_CS"/>
</dbReference>
<keyword evidence="3" id="KW-0479">Metal-binding</keyword>
<feature type="domain" description="4Fe-4S ferredoxin-type" evidence="7">
    <location>
        <begin position="105"/>
        <end position="134"/>
    </location>
</feature>
<gene>
    <name evidence="8" type="primary">ndhI</name>
    <name evidence="8" type="ORF">BAIACGLI_00011</name>
</gene>
<keyword evidence="5" id="KW-0408">Iron</keyword>
<evidence type="ECO:0000256" key="2">
    <source>
        <dbReference type="ARBA" id="ARBA00022485"/>
    </source>
</evidence>
<dbReference type="InterPro" id="IPR050294">
    <property type="entry name" value="RnfB_subfamily"/>
</dbReference>
<feature type="domain" description="4Fe-4S ferredoxin-type" evidence="7">
    <location>
        <begin position="2"/>
        <end position="31"/>
    </location>
</feature>
<evidence type="ECO:0000259" key="7">
    <source>
        <dbReference type="PROSITE" id="PS51379"/>
    </source>
</evidence>
<evidence type="ECO:0000256" key="6">
    <source>
        <dbReference type="ARBA" id="ARBA00023014"/>
    </source>
</evidence>
<keyword evidence="1" id="KW-0813">Transport</keyword>
<dbReference type="PANTHER" id="PTHR42859">
    <property type="entry name" value="OXIDOREDUCTASE"/>
    <property type="match status" value="1"/>
</dbReference>
<feature type="domain" description="4Fe-4S ferredoxin-type" evidence="7">
    <location>
        <begin position="75"/>
        <end position="104"/>
    </location>
</feature>
<protein>
    <submittedName>
        <fullName evidence="8">NAD(P)H-quinone oxidoreductase subunit I, chloroplastic</fullName>
    </submittedName>
</protein>